<protein>
    <submittedName>
        <fullName evidence="1">Uncharacterized protein</fullName>
    </submittedName>
</protein>
<dbReference type="SUPFAM" id="SSF52058">
    <property type="entry name" value="L domain-like"/>
    <property type="match status" value="1"/>
</dbReference>
<proteinExistence type="predicted"/>
<dbReference type="InterPro" id="IPR032675">
    <property type="entry name" value="LRR_dom_sf"/>
</dbReference>
<dbReference type="AlphaFoldDB" id="A0AAE9FN73"/>
<dbReference type="FunFam" id="3.80.10.10:FF:002110">
    <property type="entry name" value="Protein CBG22694"/>
    <property type="match status" value="1"/>
</dbReference>
<name>A0AAE9FN73_CAEBR</name>
<organism evidence="1 2">
    <name type="scientific">Caenorhabditis briggsae</name>
    <dbReference type="NCBI Taxonomy" id="6238"/>
    <lineage>
        <taxon>Eukaryota</taxon>
        <taxon>Metazoa</taxon>
        <taxon>Ecdysozoa</taxon>
        <taxon>Nematoda</taxon>
        <taxon>Chromadorea</taxon>
        <taxon>Rhabditida</taxon>
        <taxon>Rhabditina</taxon>
        <taxon>Rhabditomorpha</taxon>
        <taxon>Rhabditoidea</taxon>
        <taxon>Rhabditidae</taxon>
        <taxon>Peloderinae</taxon>
        <taxon>Caenorhabditis</taxon>
    </lineage>
</organism>
<dbReference type="InterPro" id="IPR051341">
    <property type="entry name" value="Zyg-11_UBL_adapter"/>
</dbReference>
<evidence type="ECO:0000313" key="2">
    <source>
        <dbReference type="Proteomes" id="UP000829354"/>
    </source>
</evidence>
<dbReference type="Gene3D" id="3.80.10.10">
    <property type="entry name" value="Ribonuclease Inhibitor"/>
    <property type="match status" value="1"/>
</dbReference>
<accession>A0AAE9FN73</accession>
<keyword evidence="2" id="KW-1185">Reference proteome</keyword>
<dbReference type="Proteomes" id="UP000829354">
    <property type="component" value="Chromosome X"/>
</dbReference>
<dbReference type="EMBL" id="CP092625">
    <property type="protein sequence ID" value="UMM43380.1"/>
    <property type="molecule type" value="Genomic_DNA"/>
</dbReference>
<sequence>MEVPTLFKIALKKCIVYHCNARIKVNENVPSKLKQILFNGMMNSLNPVHPSNYTIFSVEEVDLTHKLITEADVSEVAKCDLKKLKINCSLQKYRFANLGGYYIVKLVRACVNPQSRQNLETLKVVATSLYHGKWLHEILRYLPNLRTLVFEQANRTTFPTLSRTFHQMKSLNVSCDTLYDMKGISYFINLETLIMRNLTVYRQDDFHELFKLQNLRNLDLSRYKKRRDGECKTIEFMVKADEILPKLEYINCSYLHITAVQLGELLMRNNTIQKICLFGTDCENIGDIEVVTVLTSVDLRASLKLLHHFHEQEQFSMMDRVFEKIKQFFLDGMDYNENQELLTTCFKTFVNHIDNTTPTEALARTDVCSAIKCLVTYCTLYNENVTQTQRSQIAQILLESPTEVFKCYWELFTGAKLHTVPGLNVIGYYQKVVAHISAGLGDGSWDERKVECVEDLLNGLQAINALYSKLDEQSRRQITEIPGLLPVFDLIFVECSELVEIWNGRRPLNNVYHLFDLVCTALRNIISGWDLRPEEYEQLHLSLLEVFAQNPNHPIMVNSLTELIEIVRNRIR</sequence>
<evidence type="ECO:0000313" key="1">
    <source>
        <dbReference type="EMBL" id="UMM43380.1"/>
    </source>
</evidence>
<dbReference type="PANTHER" id="PTHR12904:SF28">
    <property type="entry name" value="ATP SYNTHASE SUBUNIT ALPHA-RELATED"/>
    <property type="match status" value="1"/>
</dbReference>
<reference evidence="1 2" key="1">
    <citation type="submission" date="2022-04" db="EMBL/GenBank/DDBJ databases">
        <title>Chromosome-level reference genomes for two strains of Caenorhabditis briggsae: an improved platform for comparative genomics.</title>
        <authorList>
            <person name="Stevens L."/>
            <person name="Andersen E."/>
        </authorList>
    </citation>
    <scope>NUCLEOTIDE SEQUENCE [LARGE SCALE GENOMIC DNA]</scope>
    <source>
        <strain evidence="1">VX34</strain>
        <tissue evidence="1">Whole-organism</tissue>
    </source>
</reference>
<gene>
    <name evidence="1" type="ORF">L5515_018894</name>
</gene>
<dbReference type="PANTHER" id="PTHR12904">
    <property type="match status" value="1"/>
</dbReference>